<reference evidence="1 2" key="1">
    <citation type="submission" date="2014-03" db="EMBL/GenBank/DDBJ databases">
        <title>Genomics of Bifidobacteria.</title>
        <authorList>
            <person name="Ventura M."/>
            <person name="Milani C."/>
            <person name="Lugli G.A."/>
        </authorList>
    </citation>
    <scope>NUCLEOTIDE SEQUENCE [LARGE SCALE GENOMIC DNA]</scope>
    <source>
        <strain evidence="1 2">LMG 11586</strain>
    </source>
</reference>
<dbReference type="Pfam" id="PF12686">
    <property type="entry name" value="DUF3800"/>
    <property type="match status" value="1"/>
</dbReference>
<evidence type="ECO:0000313" key="2">
    <source>
        <dbReference type="Proteomes" id="UP000029046"/>
    </source>
</evidence>
<dbReference type="eggNOG" id="ENOG5030Z4H">
    <property type="taxonomic scope" value="Bacteria"/>
</dbReference>
<dbReference type="AlphaFoldDB" id="A0A087AQV6"/>
<sequence>MSELSLFIDESGDFGPYKPDTSFYIVSMVLHDQSNLITEQMLALDSDLINNNLRTSSIHTRPLLRHEDEYRDLTLQEQRYLLSRLYLFARKCGLKYKVFSFDRRICRAPSDLERRVSREITSFFRENHKLFASYDKTILYYDDGQKQLARILSDTDELIINIDHRHLDPTDYRLYRLAQVADLACCLELTKLHFDAGQPTNSERYVFGNARNFRKSFYKTFQRNQL</sequence>
<evidence type="ECO:0000313" key="1">
    <source>
        <dbReference type="EMBL" id="KFI61156.1"/>
    </source>
</evidence>
<keyword evidence="2" id="KW-1185">Reference proteome</keyword>
<dbReference type="Proteomes" id="UP000029046">
    <property type="component" value="Unassembled WGS sequence"/>
</dbReference>
<evidence type="ECO:0008006" key="3">
    <source>
        <dbReference type="Google" id="ProtNLM"/>
    </source>
</evidence>
<protein>
    <recommendedName>
        <fullName evidence="3">DUF3800 domain-containing protein</fullName>
    </recommendedName>
</protein>
<name>A0A087AQV6_9BIFI</name>
<comment type="caution">
    <text evidence="1">The sequence shown here is derived from an EMBL/GenBank/DDBJ whole genome shotgun (WGS) entry which is preliminary data.</text>
</comment>
<organism evidence="1 2">
    <name type="scientific">Bifidobacterium pullorum subsp. gallinarum</name>
    <dbReference type="NCBI Taxonomy" id="78344"/>
    <lineage>
        <taxon>Bacteria</taxon>
        <taxon>Bacillati</taxon>
        <taxon>Actinomycetota</taxon>
        <taxon>Actinomycetes</taxon>
        <taxon>Bifidobacteriales</taxon>
        <taxon>Bifidobacteriaceae</taxon>
        <taxon>Bifidobacterium</taxon>
    </lineage>
</organism>
<dbReference type="InterPro" id="IPR024524">
    <property type="entry name" value="DUF3800"/>
</dbReference>
<accession>A0A087AQV6</accession>
<proteinExistence type="predicted"/>
<dbReference type="EMBL" id="JGYX01000002">
    <property type="protein sequence ID" value="KFI61156.1"/>
    <property type="molecule type" value="Genomic_DNA"/>
</dbReference>
<gene>
    <name evidence="1" type="ORF">BIGA_0587</name>
</gene>